<accession>A0A9F2WHA7</accession>
<evidence type="ECO:0000256" key="4">
    <source>
        <dbReference type="ARBA" id="ARBA00022690"/>
    </source>
</evidence>
<keyword evidence="4" id="KW-0646">Protease inhibitor</keyword>
<comment type="subcellular location">
    <subcellularLocation>
        <location evidence="1">Cytoplasm</location>
    </subcellularLocation>
</comment>
<evidence type="ECO:0000256" key="8">
    <source>
        <dbReference type="SAM" id="MobiDB-lite"/>
    </source>
</evidence>
<feature type="coiled-coil region" evidence="7">
    <location>
        <begin position="67"/>
        <end position="94"/>
    </location>
</feature>
<dbReference type="SMART" id="SM00043">
    <property type="entry name" value="CY"/>
    <property type="match status" value="1"/>
</dbReference>
<keyword evidence="10" id="KW-1185">Reference proteome</keyword>
<dbReference type="RefSeq" id="XP_007438766.3">
    <property type="nucleotide sequence ID" value="XM_007438704.3"/>
</dbReference>
<evidence type="ECO:0000313" key="11">
    <source>
        <dbReference type="RefSeq" id="XP_007438766.3"/>
    </source>
</evidence>
<organism evidence="10 11">
    <name type="scientific">Python bivittatus</name>
    <name type="common">Burmese python</name>
    <name type="synonym">Python molurus bivittatus</name>
    <dbReference type="NCBI Taxonomy" id="176946"/>
    <lineage>
        <taxon>Eukaryota</taxon>
        <taxon>Metazoa</taxon>
        <taxon>Chordata</taxon>
        <taxon>Craniata</taxon>
        <taxon>Vertebrata</taxon>
        <taxon>Euteleostomi</taxon>
        <taxon>Lepidosauria</taxon>
        <taxon>Squamata</taxon>
        <taxon>Bifurcata</taxon>
        <taxon>Unidentata</taxon>
        <taxon>Episquamata</taxon>
        <taxon>Toxicofera</taxon>
        <taxon>Serpentes</taxon>
        <taxon>Henophidia</taxon>
        <taxon>Pythonidae</taxon>
        <taxon>Python</taxon>
    </lineage>
</organism>
<dbReference type="InterPro" id="IPR046350">
    <property type="entry name" value="Cystatin_sf"/>
</dbReference>
<dbReference type="OrthoDB" id="2429551at2759"/>
<dbReference type="KEGG" id="pbi:103061292"/>
<evidence type="ECO:0000256" key="3">
    <source>
        <dbReference type="ARBA" id="ARBA00022490"/>
    </source>
</evidence>
<dbReference type="InterPro" id="IPR018073">
    <property type="entry name" value="Prot_inh_cystat_CS"/>
</dbReference>
<dbReference type="PRINTS" id="PR00295">
    <property type="entry name" value="STEFINA"/>
</dbReference>
<evidence type="ECO:0000256" key="5">
    <source>
        <dbReference type="ARBA" id="ARBA00022704"/>
    </source>
</evidence>
<evidence type="ECO:0000256" key="2">
    <source>
        <dbReference type="ARBA" id="ARBA00009403"/>
    </source>
</evidence>
<protein>
    <submittedName>
        <fullName evidence="11">Cystatin-B-like</fullName>
    </submittedName>
</protein>
<evidence type="ECO:0000256" key="6">
    <source>
        <dbReference type="ARBA" id="ARBA00022990"/>
    </source>
</evidence>
<keyword evidence="5" id="KW-0789">Thiol protease inhibitor</keyword>
<dbReference type="GO" id="GO:0005829">
    <property type="term" value="C:cytosol"/>
    <property type="evidence" value="ECO:0007669"/>
    <property type="project" value="TreeGrafter"/>
</dbReference>
<dbReference type="CDD" id="cd00042">
    <property type="entry name" value="CY"/>
    <property type="match status" value="1"/>
</dbReference>
<dbReference type="PROSITE" id="PS00287">
    <property type="entry name" value="CYSTATIN"/>
    <property type="match status" value="1"/>
</dbReference>
<keyword evidence="7" id="KW-0175">Coiled coil</keyword>
<dbReference type="FunFam" id="3.10.450.10:FF:000001">
    <property type="entry name" value="Cystatin-A"/>
    <property type="match status" value="1"/>
</dbReference>
<evidence type="ECO:0000313" key="10">
    <source>
        <dbReference type="Proteomes" id="UP000695026"/>
    </source>
</evidence>
<keyword evidence="6" id="KW-0007">Acetylation</keyword>
<evidence type="ECO:0000259" key="9">
    <source>
        <dbReference type="SMART" id="SM00043"/>
    </source>
</evidence>
<dbReference type="InterPro" id="IPR001713">
    <property type="entry name" value="Prot_inh_stefin"/>
</dbReference>
<dbReference type="Pfam" id="PF00031">
    <property type="entry name" value="Cystatin"/>
    <property type="match status" value="1"/>
</dbReference>
<dbReference type="GeneID" id="103061292"/>
<feature type="region of interest" description="Disordered" evidence="8">
    <location>
        <begin position="1"/>
        <end position="21"/>
    </location>
</feature>
<dbReference type="PANTHER" id="PTHR11414">
    <property type="entry name" value="CYSTATIN FAMILY MEMBER"/>
    <property type="match status" value="1"/>
</dbReference>
<dbReference type="GO" id="GO:0004869">
    <property type="term" value="F:cysteine-type endopeptidase inhibitor activity"/>
    <property type="evidence" value="ECO:0007669"/>
    <property type="project" value="UniProtKB-KW"/>
</dbReference>
<dbReference type="SUPFAM" id="SSF54403">
    <property type="entry name" value="Cystatin/monellin"/>
    <property type="match status" value="1"/>
</dbReference>
<evidence type="ECO:0000256" key="1">
    <source>
        <dbReference type="ARBA" id="ARBA00004496"/>
    </source>
</evidence>
<dbReference type="OMA" id="RNLHKFH"/>
<dbReference type="PANTHER" id="PTHR11414:SF22">
    <property type="entry name" value="CYSTATIN-B"/>
    <property type="match status" value="1"/>
</dbReference>
<keyword evidence="3" id="KW-0963">Cytoplasm</keyword>
<reference evidence="11" key="1">
    <citation type="submission" date="2025-08" db="UniProtKB">
        <authorList>
            <consortium name="RefSeq"/>
        </authorList>
    </citation>
    <scope>IDENTIFICATION</scope>
    <source>
        <tissue evidence="11">Liver</tissue>
    </source>
</reference>
<sequence length="159" mass="17429">MASEPGSPLPTERDASSASSLVTPLTGDSSYRAWTAAGLTSLVFSACTCTGVASSFLPPPAMLCGGASELKAATEETQQIIQEIKSQLEEKESRNFDICEAVSYRTQVVAGTNYFIKVHVGNDEYFHVRVFQRLPHENKPLELTSYQSKKAKHDDLTYF</sequence>
<feature type="domain" description="Cystatin" evidence="9">
    <location>
        <begin position="62"/>
        <end position="159"/>
    </location>
</feature>
<dbReference type="Proteomes" id="UP000695026">
    <property type="component" value="Unplaced"/>
</dbReference>
<proteinExistence type="inferred from homology"/>
<gene>
    <name evidence="11" type="primary">LOC103061292</name>
</gene>
<dbReference type="AlphaFoldDB" id="A0A9F2WHA7"/>
<evidence type="ECO:0000256" key="7">
    <source>
        <dbReference type="SAM" id="Coils"/>
    </source>
</evidence>
<comment type="similarity">
    <text evidence="2">Belongs to the cystatin family.</text>
</comment>
<name>A0A9F2WHA7_PYTBI</name>
<dbReference type="Gene3D" id="3.10.450.10">
    <property type="match status" value="1"/>
</dbReference>
<dbReference type="InterPro" id="IPR000010">
    <property type="entry name" value="Cystatin_dom"/>
</dbReference>